<gene>
    <name evidence="1" type="ORF">A2161_05840</name>
</gene>
<evidence type="ECO:0000313" key="2">
    <source>
        <dbReference type="Proteomes" id="UP000179266"/>
    </source>
</evidence>
<evidence type="ECO:0008006" key="3">
    <source>
        <dbReference type="Google" id="ProtNLM"/>
    </source>
</evidence>
<name>A0A1F7RPG4_9BACT</name>
<protein>
    <recommendedName>
        <fullName evidence="3">Group II intron reverse transcriptase/maturase</fullName>
    </recommendedName>
</protein>
<dbReference type="Proteomes" id="UP000179266">
    <property type="component" value="Unassembled WGS sequence"/>
</dbReference>
<organism evidence="1 2">
    <name type="scientific">Candidatus Schekmanbacteria bacterium RBG_13_48_7</name>
    <dbReference type="NCBI Taxonomy" id="1817878"/>
    <lineage>
        <taxon>Bacteria</taxon>
        <taxon>Candidatus Schekmaniibacteriota</taxon>
    </lineage>
</organism>
<sequence length="75" mass="8990">MNLETPEKIRQFQRKLYIKAKEEPEYRFYLLYEEVYRKDILRHAYRVAKQNRGAPGVDADDFVILSRGKAKEALL</sequence>
<dbReference type="EMBL" id="MGDD01000275">
    <property type="protein sequence ID" value="OGL43413.1"/>
    <property type="molecule type" value="Genomic_DNA"/>
</dbReference>
<reference evidence="1 2" key="1">
    <citation type="journal article" date="2016" name="Nat. Commun.">
        <title>Thousands of microbial genomes shed light on interconnected biogeochemical processes in an aquifer system.</title>
        <authorList>
            <person name="Anantharaman K."/>
            <person name="Brown C.T."/>
            <person name="Hug L.A."/>
            <person name="Sharon I."/>
            <person name="Castelle C.J."/>
            <person name="Probst A.J."/>
            <person name="Thomas B.C."/>
            <person name="Singh A."/>
            <person name="Wilkins M.J."/>
            <person name="Karaoz U."/>
            <person name="Brodie E.L."/>
            <person name="Williams K.H."/>
            <person name="Hubbard S.S."/>
            <person name="Banfield J.F."/>
        </authorList>
    </citation>
    <scope>NUCLEOTIDE SEQUENCE [LARGE SCALE GENOMIC DNA]</scope>
</reference>
<comment type="caution">
    <text evidence="1">The sequence shown here is derived from an EMBL/GenBank/DDBJ whole genome shotgun (WGS) entry which is preliminary data.</text>
</comment>
<evidence type="ECO:0000313" key="1">
    <source>
        <dbReference type="EMBL" id="OGL43413.1"/>
    </source>
</evidence>
<accession>A0A1F7RPG4</accession>
<dbReference type="AlphaFoldDB" id="A0A1F7RPG4"/>
<proteinExistence type="predicted"/>